<dbReference type="InterPro" id="IPR030470">
    <property type="entry name" value="UbiA_prenylTrfase_CS"/>
</dbReference>
<feature type="transmembrane region" description="Helical" evidence="9">
    <location>
        <begin position="161"/>
        <end position="182"/>
    </location>
</feature>
<dbReference type="Proteomes" id="UP000032420">
    <property type="component" value="Chromosome I"/>
</dbReference>
<dbReference type="GO" id="GO:0005886">
    <property type="term" value="C:plasma membrane"/>
    <property type="evidence" value="ECO:0007669"/>
    <property type="project" value="UniProtKB-SubCell"/>
</dbReference>
<comment type="catalytic activity">
    <reaction evidence="8 9">
        <text>heme b + (2E,6E)-farnesyl diphosphate + H2O = Fe(II)-heme o + diphosphate</text>
        <dbReference type="Rhea" id="RHEA:28070"/>
        <dbReference type="ChEBI" id="CHEBI:15377"/>
        <dbReference type="ChEBI" id="CHEBI:33019"/>
        <dbReference type="ChEBI" id="CHEBI:60344"/>
        <dbReference type="ChEBI" id="CHEBI:60530"/>
        <dbReference type="ChEBI" id="CHEBI:175763"/>
        <dbReference type="EC" id="2.5.1.141"/>
    </reaction>
</comment>
<comment type="miscellaneous">
    <text evidence="9">Carbon 2 of the heme B porphyrin ring is defined according to the Fischer nomenclature.</text>
</comment>
<dbReference type="PATRIC" id="fig|1495769.3.peg.71"/>
<evidence type="ECO:0000256" key="3">
    <source>
        <dbReference type="ARBA" id="ARBA00022679"/>
    </source>
</evidence>
<keyword evidence="7 9" id="KW-0472">Membrane</keyword>
<evidence type="ECO:0000256" key="8">
    <source>
        <dbReference type="ARBA" id="ARBA00047690"/>
    </source>
</evidence>
<organism evidence="10 11">
    <name type="scientific">Candidatus Johnevansia muelleri</name>
    <dbReference type="NCBI Taxonomy" id="1495769"/>
    <lineage>
        <taxon>Bacteria</taxon>
        <taxon>Pseudomonadati</taxon>
        <taxon>Pseudomonadota</taxon>
        <taxon>Gammaproteobacteria</taxon>
        <taxon>Candidatus Johnevansiales</taxon>
        <taxon>Candidatus Johnevansiaceae</taxon>
        <taxon>Candidatus Johnevansia</taxon>
    </lineage>
</organism>
<evidence type="ECO:0000256" key="4">
    <source>
        <dbReference type="ARBA" id="ARBA00022692"/>
    </source>
</evidence>
<evidence type="ECO:0000313" key="11">
    <source>
        <dbReference type="Proteomes" id="UP000032420"/>
    </source>
</evidence>
<dbReference type="AlphaFoldDB" id="A0A078KHS5"/>
<dbReference type="PROSITE" id="PS51257">
    <property type="entry name" value="PROKAR_LIPOPROTEIN"/>
    <property type="match status" value="1"/>
</dbReference>
<keyword evidence="4 9" id="KW-0812">Transmembrane</keyword>
<comment type="similarity">
    <text evidence="9">Belongs to the UbiA prenyltransferase family. Protoheme IX farnesyltransferase subfamily.</text>
</comment>
<comment type="pathway">
    <text evidence="9">Porphyrin-containing compound metabolism; heme O biosynthesis; heme O from protoheme: step 1/1.</text>
</comment>
<keyword evidence="2 9" id="KW-1003">Cell membrane</keyword>
<dbReference type="NCBIfam" id="TIGR01473">
    <property type="entry name" value="cyoE_ctaB"/>
    <property type="match status" value="1"/>
</dbReference>
<keyword evidence="11" id="KW-1185">Reference proteome</keyword>
<evidence type="ECO:0000256" key="2">
    <source>
        <dbReference type="ARBA" id="ARBA00022475"/>
    </source>
</evidence>
<feature type="transmembrane region" description="Helical" evidence="9">
    <location>
        <begin position="133"/>
        <end position="155"/>
    </location>
</feature>
<dbReference type="Gene3D" id="1.10.357.140">
    <property type="entry name" value="UbiA prenyltransferase"/>
    <property type="match status" value="1"/>
</dbReference>
<dbReference type="EC" id="2.5.1.141" evidence="9"/>
<keyword evidence="3 9" id="KW-0808">Transferase</keyword>
<dbReference type="NCBIfam" id="NF003348">
    <property type="entry name" value="PRK04375.1-1"/>
    <property type="match status" value="1"/>
</dbReference>
<dbReference type="OrthoDB" id="9814417at2"/>
<feature type="transmembrane region" description="Helical" evidence="9">
    <location>
        <begin position="231"/>
        <end position="250"/>
    </location>
</feature>
<protein>
    <recommendedName>
        <fullName evidence="9">Protoheme IX farnesyltransferase</fullName>
        <ecNumber evidence="9">2.5.1.141</ecNumber>
    </recommendedName>
    <alternativeName>
        <fullName evidence="9">Heme B farnesyltransferase</fullName>
    </alternativeName>
    <alternativeName>
        <fullName evidence="9">Heme O synthase</fullName>
    </alternativeName>
</protein>
<dbReference type="HAMAP" id="MF_00154">
    <property type="entry name" value="CyoE_CtaB"/>
    <property type="match status" value="1"/>
</dbReference>
<evidence type="ECO:0000256" key="7">
    <source>
        <dbReference type="ARBA" id="ARBA00023136"/>
    </source>
</evidence>
<name>A0A078KHS5_9GAMM</name>
<feature type="transmembrane region" description="Helical" evidence="9">
    <location>
        <begin position="262"/>
        <end position="279"/>
    </location>
</feature>
<dbReference type="Pfam" id="PF01040">
    <property type="entry name" value="UbiA"/>
    <property type="match status" value="1"/>
</dbReference>
<dbReference type="HOGENOM" id="CLU_029631_0_0_6"/>
<evidence type="ECO:0000256" key="9">
    <source>
        <dbReference type="HAMAP-Rule" id="MF_00154"/>
    </source>
</evidence>
<gene>
    <name evidence="9 10" type="primary">cyoE</name>
    <name evidence="10" type="ORF">CEM_077</name>
</gene>
<evidence type="ECO:0000313" key="10">
    <source>
        <dbReference type="EMBL" id="CDZ16349.1"/>
    </source>
</evidence>
<feature type="transmembrane region" description="Helical" evidence="9">
    <location>
        <begin position="37"/>
        <end position="59"/>
    </location>
</feature>
<feature type="transmembrane region" description="Helical" evidence="9">
    <location>
        <begin position="109"/>
        <end position="126"/>
    </location>
</feature>
<feature type="transmembrane region" description="Helical" evidence="9">
    <location>
        <begin position="80"/>
        <end position="103"/>
    </location>
</feature>
<comment type="subcellular location">
    <subcellularLocation>
        <location evidence="1 9">Cell membrane</location>
        <topology evidence="1 9">Multi-pass membrane protein</topology>
    </subcellularLocation>
</comment>
<dbReference type="CDD" id="cd13957">
    <property type="entry name" value="PT_UbiA_Cox10"/>
    <property type="match status" value="1"/>
</dbReference>
<dbReference type="EMBL" id="LM655252">
    <property type="protein sequence ID" value="CDZ16349.1"/>
    <property type="molecule type" value="Genomic_DNA"/>
</dbReference>
<dbReference type="UniPathway" id="UPA00834">
    <property type="reaction ID" value="UER00712"/>
</dbReference>
<dbReference type="InterPro" id="IPR000537">
    <property type="entry name" value="UbiA_prenyltransferase"/>
</dbReference>
<dbReference type="InterPro" id="IPR006369">
    <property type="entry name" value="Protohaem_IX_farnesylTrfase"/>
</dbReference>
<dbReference type="GO" id="GO:0008495">
    <property type="term" value="F:protoheme IX farnesyltransferase activity"/>
    <property type="evidence" value="ECO:0007669"/>
    <property type="project" value="UniProtKB-UniRule"/>
</dbReference>
<accession>A0A078KHS5</accession>
<dbReference type="PANTHER" id="PTHR43448">
    <property type="entry name" value="PROTOHEME IX FARNESYLTRANSFERASE, MITOCHONDRIAL"/>
    <property type="match status" value="1"/>
</dbReference>
<evidence type="ECO:0000256" key="6">
    <source>
        <dbReference type="ARBA" id="ARBA00023133"/>
    </source>
</evidence>
<keyword evidence="5 9" id="KW-1133">Transmembrane helix</keyword>
<dbReference type="FunFam" id="1.10.357.140:FF:000001">
    <property type="entry name" value="Protoheme IX farnesyltransferase"/>
    <property type="match status" value="1"/>
</dbReference>
<dbReference type="GO" id="GO:0048034">
    <property type="term" value="P:heme O biosynthetic process"/>
    <property type="evidence" value="ECO:0007669"/>
    <property type="project" value="UniProtKB-UniRule"/>
</dbReference>
<dbReference type="InterPro" id="IPR044878">
    <property type="entry name" value="UbiA_sf"/>
</dbReference>
<sequence length="283" mass="32239">MFKQIFLLIKPGIILGNLISVSCGFFLASKGSIDKKLFFYTILGSALIIASGCVLNNYIDQDIDRKMVRTHKRMLAKRSIYENYVIIYGCILGILSICILYIFTNILSLSFALIGYIIYVILYSIYFKRCSVYGTILGGVAGAIPPLIGYCAVINKVNIEAIILFMIFFVWQIPHFYAIAIFRITDYISASIPVLPVKKGISNTKNNILIYVLIFTITDLLLSIMGYTGYIYFIISIIMGIYWIYLNLLGYKHCISYWSKKMFNFSIIIIIVLSLIMSIDYQL</sequence>
<dbReference type="KEGG" id="eme:CEM_077"/>
<dbReference type="PANTHER" id="PTHR43448:SF2">
    <property type="entry name" value="PROTOHEME IX FARNESYLTRANSFERASE, MITOCHONDRIAL"/>
    <property type="match status" value="1"/>
</dbReference>
<keyword evidence="6 9" id="KW-0350">Heme biosynthesis</keyword>
<proteinExistence type="inferred from homology"/>
<evidence type="ECO:0000256" key="1">
    <source>
        <dbReference type="ARBA" id="ARBA00004651"/>
    </source>
</evidence>
<evidence type="ECO:0000256" key="5">
    <source>
        <dbReference type="ARBA" id="ARBA00022989"/>
    </source>
</evidence>
<dbReference type="STRING" id="1495769.CEM_077"/>
<feature type="transmembrane region" description="Helical" evidence="9">
    <location>
        <begin position="208"/>
        <end position="225"/>
    </location>
</feature>
<comment type="function">
    <text evidence="9">Converts heme B (protoheme IX) to heme O by substitution of the vinyl group on carbon 2 of heme B porphyrin ring with a hydroxyethyl farnesyl side group.</text>
</comment>
<dbReference type="PROSITE" id="PS00943">
    <property type="entry name" value="UBIA"/>
    <property type="match status" value="1"/>
</dbReference>
<reference evidence="11" key="1">
    <citation type="submission" date="2014-07" db="EMBL/GenBank/DDBJ databases">
        <authorList>
            <person name="Santos-Garcia D."/>
        </authorList>
    </citation>
    <scope>NUCLEOTIDE SEQUENCE [LARGE SCALE GENOMIC DNA]</scope>
</reference>
<feature type="transmembrane region" description="Helical" evidence="9">
    <location>
        <begin position="12"/>
        <end position="31"/>
    </location>
</feature>